<keyword evidence="20" id="KW-1185">Reference proteome</keyword>
<dbReference type="EC" id="6.3.3.1" evidence="4 15"/>
<evidence type="ECO:0000256" key="9">
    <source>
        <dbReference type="ARBA" id="ARBA00022755"/>
    </source>
</evidence>
<dbReference type="PANTHER" id="PTHR10520">
    <property type="entry name" value="TRIFUNCTIONAL PURINE BIOSYNTHETIC PROTEIN ADENOSINE-3-RELATED"/>
    <property type="match status" value="1"/>
</dbReference>
<feature type="region of interest" description="Disordered" evidence="16">
    <location>
        <begin position="1"/>
        <end position="27"/>
    </location>
</feature>
<evidence type="ECO:0000256" key="7">
    <source>
        <dbReference type="ARBA" id="ARBA00022598"/>
    </source>
</evidence>
<evidence type="ECO:0000256" key="11">
    <source>
        <dbReference type="ARBA" id="ARBA00031908"/>
    </source>
</evidence>
<dbReference type="UniPathway" id="UPA00074">
    <property type="reaction ID" value="UER00129"/>
</dbReference>
<keyword evidence="9 15" id="KW-0658">Purine biosynthesis</keyword>
<evidence type="ECO:0000256" key="16">
    <source>
        <dbReference type="SAM" id="MobiDB-lite"/>
    </source>
</evidence>
<feature type="domain" description="PurM-like C-terminal" evidence="18">
    <location>
        <begin position="199"/>
        <end position="361"/>
    </location>
</feature>
<evidence type="ECO:0000256" key="8">
    <source>
        <dbReference type="ARBA" id="ARBA00022741"/>
    </source>
</evidence>
<dbReference type="NCBIfam" id="TIGR00878">
    <property type="entry name" value="purM"/>
    <property type="match status" value="1"/>
</dbReference>
<evidence type="ECO:0000313" key="19">
    <source>
        <dbReference type="EMBL" id="ADV81340.1"/>
    </source>
</evidence>
<keyword evidence="7 15" id="KW-0436">Ligase</keyword>
<feature type="domain" description="PurM-like N-terminal" evidence="17">
    <location>
        <begin position="82"/>
        <end position="187"/>
    </location>
</feature>
<dbReference type="SUPFAM" id="SSF55326">
    <property type="entry name" value="PurM N-terminal domain-like"/>
    <property type="match status" value="1"/>
</dbReference>
<evidence type="ECO:0000256" key="1">
    <source>
        <dbReference type="ARBA" id="ARBA00004496"/>
    </source>
</evidence>
<dbReference type="KEGG" id="tsa:AciPR4_0505"/>
<dbReference type="GO" id="GO:0006189">
    <property type="term" value="P:'de novo' IMP biosynthetic process"/>
    <property type="evidence" value="ECO:0007669"/>
    <property type="project" value="UniProtKB-UniRule"/>
</dbReference>
<organism evidence="19 20">
    <name type="scientific">Terriglobus saanensis (strain ATCC BAA-1853 / DSM 23119 / SP1PR4)</name>
    <dbReference type="NCBI Taxonomy" id="401053"/>
    <lineage>
        <taxon>Bacteria</taxon>
        <taxon>Pseudomonadati</taxon>
        <taxon>Acidobacteriota</taxon>
        <taxon>Terriglobia</taxon>
        <taxon>Terriglobales</taxon>
        <taxon>Acidobacteriaceae</taxon>
        <taxon>Terriglobus</taxon>
    </lineage>
</organism>
<dbReference type="Proteomes" id="UP000006844">
    <property type="component" value="Chromosome"/>
</dbReference>
<dbReference type="EMBL" id="CP002467">
    <property type="protein sequence ID" value="ADV81340.1"/>
    <property type="molecule type" value="Genomic_DNA"/>
</dbReference>
<keyword evidence="10 15" id="KW-0067">ATP-binding</keyword>
<dbReference type="GO" id="GO:0005829">
    <property type="term" value="C:cytosol"/>
    <property type="evidence" value="ECO:0007669"/>
    <property type="project" value="TreeGrafter"/>
</dbReference>
<dbReference type="InterPro" id="IPR010918">
    <property type="entry name" value="PurM-like_C_dom"/>
</dbReference>
<evidence type="ECO:0000256" key="2">
    <source>
        <dbReference type="ARBA" id="ARBA00004686"/>
    </source>
</evidence>
<comment type="pathway">
    <text evidence="2 15">Purine metabolism; IMP biosynthesis via de novo pathway; 5-amino-1-(5-phospho-D-ribosyl)imidazole from N(2)-formyl-N(1)-(5-phospho-D-ribosyl)glycinamide: step 2/2.</text>
</comment>
<dbReference type="HOGENOM" id="CLU_047116_0_0_0"/>
<dbReference type="FunFam" id="3.30.1330.10:FF:000001">
    <property type="entry name" value="Phosphoribosylformylglycinamidine cyclo-ligase"/>
    <property type="match status" value="1"/>
</dbReference>
<evidence type="ECO:0000256" key="6">
    <source>
        <dbReference type="ARBA" id="ARBA00022490"/>
    </source>
</evidence>
<dbReference type="RefSeq" id="WP_013567073.1">
    <property type="nucleotide sequence ID" value="NC_014963.1"/>
</dbReference>
<comment type="catalytic activity">
    <reaction evidence="14 15">
        <text>2-formamido-N(1)-(5-O-phospho-beta-D-ribosyl)acetamidine + ATP = 5-amino-1-(5-phospho-beta-D-ribosyl)imidazole + ADP + phosphate + H(+)</text>
        <dbReference type="Rhea" id="RHEA:23032"/>
        <dbReference type="ChEBI" id="CHEBI:15378"/>
        <dbReference type="ChEBI" id="CHEBI:30616"/>
        <dbReference type="ChEBI" id="CHEBI:43474"/>
        <dbReference type="ChEBI" id="CHEBI:137981"/>
        <dbReference type="ChEBI" id="CHEBI:147287"/>
        <dbReference type="ChEBI" id="CHEBI:456216"/>
        <dbReference type="EC" id="6.3.3.1"/>
    </reaction>
</comment>
<name>E8V365_TERSS</name>
<gene>
    <name evidence="15" type="primary">purM</name>
    <name evidence="19" type="ordered locus">AciPR4_0505</name>
</gene>
<dbReference type="SUPFAM" id="SSF56042">
    <property type="entry name" value="PurM C-terminal domain-like"/>
    <property type="match status" value="1"/>
</dbReference>
<accession>E8V365</accession>
<evidence type="ECO:0000256" key="4">
    <source>
        <dbReference type="ARBA" id="ARBA00013047"/>
    </source>
</evidence>
<dbReference type="OrthoDB" id="9802507at2"/>
<dbReference type="InterPro" id="IPR036676">
    <property type="entry name" value="PurM-like_C_sf"/>
</dbReference>
<protein>
    <recommendedName>
        <fullName evidence="5 15">Phosphoribosylformylglycinamidine cyclo-ligase</fullName>
        <ecNumber evidence="4 15">6.3.3.1</ecNumber>
    </recommendedName>
    <alternativeName>
        <fullName evidence="12 15">AIR synthase</fullName>
    </alternativeName>
    <alternativeName>
        <fullName evidence="13 15">AIRS</fullName>
    </alternativeName>
    <alternativeName>
        <fullName evidence="11 15">Phosphoribosyl-aminoimidazole synthetase</fullName>
    </alternativeName>
</protein>
<evidence type="ECO:0000256" key="10">
    <source>
        <dbReference type="ARBA" id="ARBA00022840"/>
    </source>
</evidence>
<evidence type="ECO:0000256" key="3">
    <source>
        <dbReference type="ARBA" id="ARBA00010280"/>
    </source>
</evidence>
<dbReference type="AlphaFoldDB" id="E8V365"/>
<evidence type="ECO:0000256" key="5">
    <source>
        <dbReference type="ARBA" id="ARBA00020367"/>
    </source>
</evidence>
<comment type="subcellular location">
    <subcellularLocation>
        <location evidence="1 15">Cytoplasm</location>
    </subcellularLocation>
</comment>
<evidence type="ECO:0000256" key="14">
    <source>
        <dbReference type="ARBA" id="ARBA00049057"/>
    </source>
</evidence>
<dbReference type="InterPro" id="IPR004733">
    <property type="entry name" value="PurM_cligase"/>
</dbReference>
<evidence type="ECO:0000256" key="13">
    <source>
        <dbReference type="ARBA" id="ARBA00033093"/>
    </source>
</evidence>
<evidence type="ECO:0000259" key="18">
    <source>
        <dbReference type="Pfam" id="PF02769"/>
    </source>
</evidence>
<evidence type="ECO:0000256" key="12">
    <source>
        <dbReference type="ARBA" id="ARBA00032931"/>
    </source>
</evidence>
<evidence type="ECO:0000256" key="15">
    <source>
        <dbReference type="HAMAP-Rule" id="MF_00741"/>
    </source>
</evidence>
<dbReference type="CDD" id="cd02196">
    <property type="entry name" value="PurM"/>
    <property type="match status" value="1"/>
</dbReference>
<dbReference type="eggNOG" id="COG0150">
    <property type="taxonomic scope" value="Bacteria"/>
</dbReference>
<feature type="compositionally biased region" description="Low complexity" evidence="16">
    <location>
        <begin position="1"/>
        <end position="18"/>
    </location>
</feature>
<evidence type="ECO:0000259" key="17">
    <source>
        <dbReference type="Pfam" id="PF00586"/>
    </source>
</evidence>
<keyword evidence="6 15" id="KW-0963">Cytoplasm</keyword>
<dbReference type="Pfam" id="PF00586">
    <property type="entry name" value="AIRS"/>
    <property type="match status" value="1"/>
</dbReference>
<dbReference type="Pfam" id="PF02769">
    <property type="entry name" value="AIRS_C"/>
    <property type="match status" value="1"/>
</dbReference>
<dbReference type="GO" id="GO:0005524">
    <property type="term" value="F:ATP binding"/>
    <property type="evidence" value="ECO:0007669"/>
    <property type="project" value="UniProtKB-KW"/>
</dbReference>
<comment type="similarity">
    <text evidence="3 15">Belongs to the AIR synthase family.</text>
</comment>
<evidence type="ECO:0000313" key="20">
    <source>
        <dbReference type="Proteomes" id="UP000006844"/>
    </source>
</evidence>
<dbReference type="HAMAP" id="MF_00741">
    <property type="entry name" value="AIRS"/>
    <property type="match status" value="1"/>
</dbReference>
<dbReference type="InterPro" id="IPR016188">
    <property type="entry name" value="PurM-like_N"/>
</dbReference>
<dbReference type="STRING" id="401053.AciPR4_0505"/>
<proteinExistence type="inferred from homology"/>
<dbReference type="Gene3D" id="3.90.650.10">
    <property type="entry name" value="PurM-like C-terminal domain"/>
    <property type="match status" value="1"/>
</dbReference>
<dbReference type="GO" id="GO:0004641">
    <property type="term" value="F:phosphoribosylformylglycinamidine cyclo-ligase activity"/>
    <property type="evidence" value="ECO:0007669"/>
    <property type="project" value="UniProtKB-UniRule"/>
</dbReference>
<dbReference type="InterPro" id="IPR036921">
    <property type="entry name" value="PurM-like_N_sf"/>
</dbReference>
<dbReference type="GO" id="GO:0046084">
    <property type="term" value="P:adenine biosynthetic process"/>
    <property type="evidence" value="ECO:0007669"/>
    <property type="project" value="TreeGrafter"/>
</dbReference>
<reference evidence="19 20" key="1">
    <citation type="journal article" date="2012" name="Stand. Genomic Sci.">
        <title>Complete genome sequence of Terriglobus saanensis type strain SP1PR4(T), an Acidobacteria from tundra soil.</title>
        <authorList>
            <person name="Rawat S.R."/>
            <person name="Mannisto M.K."/>
            <person name="Starovoytov V."/>
            <person name="Goodwin L."/>
            <person name="Nolan M."/>
            <person name="Hauser L."/>
            <person name="Land M."/>
            <person name="Davenport K.W."/>
            <person name="Woyke T."/>
            <person name="Haggblom M.M."/>
        </authorList>
    </citation>
    <scope>NUCLEOTIDE SEQUENCE</scope>
    <source>
        <strain evidence="20">ATCC BAA-1853 / DSM 23119 / SP1PR4</strain>
    </source>
</reference>
<dbReference type="GO" id="GO:0004637">
    <property type="term" value="F:phosphoribosylamine-glycine ligase activity"/>
    <property type="evidence" value="ECO:0007669"/>
    <property type="project" value="TreeGrafter"/>
</dbReference>
<sequence length="368" mass="39210">MSQKPTSPSAATATSKAGKPAEKTARTGVSYADAGVDIDSGDATKQRIKHLARKTFNKNVLSEIGGFGGLFKLDLAKYPDPVLVSSADGVGTKLKVAFTLGVHHTVGADLVNHCVNDIAVQGADPLFFLDYLATGKIDPLVIEKIVTGIADACRANGCALIGGETAQMPGFYADGEYDLAGTIIGVVNRDRIITGSAIQAGDMLFGLPSTGLHTNGYSLARKLLFEVAGYNPDLYVTALKDKVGNALMQTHRSYLSVLRKLTAGGVVSGMAHITGGGITENFPRILPKGLCAQVEMNSWEIPPLFQHLQELGNVEQDEMMRTFNMGIGMIVVVPAEQVKKAKAILNRANERFHVIGRVAKGVRRVNYV</sequence>
<dbReference type="Gene3D" id="3.30.1330.10">
    <property type="entry name" value="PurM-like, N-terminal domain"/>
    <property type="match status" value="1"/>
</dbReference>
<dbReference type="FunFam" id="3.90.650.10:FF:000011">
    <property type="entry name" value="Phosphoribosylformylglycinamidine cyclo-ligase"/>
    <property type="match status" value="1"/>
</dbReference>
<dbReference type="PANTHER" id="PTHR10520:SF12">
    <property type="entry name" value="TRIFUNCTIONAL PURINE BIOSYNTHETIC PROTEIN ADENOSINE-3"/>
    <property type="match status" value="1"/>
</dbReference>
<keyword evidence="8 15" id="KW-0547">Nucleotide-binding</keyword>